<evidence type="ECO:0000313" key="2">
    <source>
        <dbReference type="EMBL" id="MDP9832542.1"/>
    </source>
</evidence>
<comment type="caution">
    <text evidence="2">The sequence shown here is derived from an EMBL/GenBank/DDBJ whole genome shotgun (WGS) entry which is preliminary data.</text>
</comment>
<feature type="region of interest" description="Disordered" evidence="1">
    <location>
        <begin position="59"/>
        <end position="79"/>
    </location>
</feature>
<reference evidence="2 3" key="1">
    <citation type="submission" date="2023-07" db="EMBL/GenBank/DDBJ databases">
        <title>Sequencing the genomes of 1000 actinobacteria strains.</title>
        <authorList>
            <person name="Klenk H.-P."/>
        </authorList>
    </citation>
    <scope>NUCLEOTIDE SEQUENCE [LARGE SCALE GENOMIC DNA]</scope>
    <source>
        <strain evidence="2 3">DSM 19515</strain>
    </source>
</reference>
<name>A0ABT9PIK3_9ACTO</name>
<keyword evidence="3" id="KW-1185">Reference proteome</keyword>
<feature type="compositionally biased region" description="Low complexity" evidence="1">
    <location>
        <begin position="61"/>
        <end position="73"/>
    </location>
</feature>
<dbReference type="EMBL" id="JAUSQL010000001">
    <property type="protein sequence ID" value="MDP9832542.1"/>
    <property type="molecule type" value="Genomic_DNA"/>
</dbReference>
<gene>
    <name evidence="2" type="ORF">J2S45_001221</name>
</gene>
<dbReference type="Proteomes" id="UP001230145">
    <property type="component" value="Unassembled WGS sequence"/>
</dbReference>
<feature type="region of interest" description="Disordered" evidence="1">
    <location>
        <begin position="168"/>
        <end position="188"/>
    </location>
</feature>
<evidence type="ECO:0000313" key="3">
    <source>
        <dbReference type="Proteomes" id="UP001230145"/>
    </source>
</evidence>
<sequence>MSSRRFVVLTPFSQPELVAGVLRLRGLEAKVVATKSGVCVVHDVAAPTFTDWDIAELLGGEPEPAQDEPANPADDPDNLAGPLSALSSYGVVLLTAELGDDVGSESGLSGMVTGVRYLGGLRGEEVQAGILLNTLDPKVEDLVINGAVGEAISSMDLSLSDVERILGGGNNSADEASGGEASDGEGTR</sequence>
<accession>A0ABT9PIK3</accession>
<organism evidence="2 3">
    <name type="scientific">Trueperella abortisuis</name>
    <dbReference type="NCBI Taxonomy" id="445930"/>
    <lineage>
        <taxon>Bacteria</taxon>
        <taxon>Bacillati</taxon>
        <taxon>Actinomycetota</taxon>
        <taxon>Actinomycetes</taxon>
        <taxon>Actinomycetales</taxon>
        <taxon>Actinomycetaceae</taxon>
        <taxon>Trueperella</taxon>
    </lineage>
</organism>
<evidence type="ECO:0000256" key="1">
    <source>
        <dbReference type="SAM" id="MobiDB-lite"/>
    </source>
</evidence>
<protein>
    <submittedName>
        <fullName evidence="2">Uncharacterized protein</fullName>
    </submittedName>
</protein>
<dbReference type="RefSeq" id="WP_296930319.1">
    <property type="nucleotide sequence ID" value="NZ_JAUSQL010000001.1"/>
</dbReference>
<proteinExistence type="predicted"/>